<dbReference type="OrthoDB" id="277011at2759"/>
<keyword evidence="1" id="KW-0809">Transit peptide</keyword>
<name>A0A836CD28_9STRA</name>
<comment type="subcellular location">
    <subcellularLocation>
        <location evidence="1">Mitochondrion inner membrane</location>
        <topology evidence="1">Single-pass membrane protein</topology>
    </subcellularLocation>
</comment>
<keyword evidence="1" id="KW-0653">Protein transport</keyword>
<comment type="similarity">
    <text evidence="1">Belongs to the TIM50 family.</text>
</comment>
<evidence type="ECO:0000313" key="4">
    <source>
        <dbReference type="EMBL" id="KAG5181212.1"/>
    </source>
</evidence>
<gene>
    <name evidence="4" type="ORF">JKP88DRAFT_321426</name>
</gene>
<feature type="region of interest" description="Disordered" evidence="2">
    <location>
        <begin position="200"/>
        <end position="220"/>
    </location>
</feature>
<evidence type="ECO:0000256" key="1">
    <source>
        <dbReference type="RuleBase" id="RU365079"/>
    </source>
</evidence>
<dbReference type="SUPFAM" id="SSF56784">
    <property type="entry name" value="HAD-like"/>
    <property type="match status" value="1"/>
</dbReference>
<comment type="function">
    <text evidence="1">Essential component of the TIM23 complex, a complex that mediates the translocation of transit peptide-containing proteins across the mitochondrial inner membrane.</text>
</comment>
<dbReference type="GO" id="GO:0005744">
    <property type="term" value="C:TIM23 mitochondrial import inner membrane translocase complex"/>
    <property type="evidence" value="ECO:0007669"/>
    <property type="project" value="UniProtKB-UniRule"/>
</dbReference>
<evidence type="ECO:0000313" key="5">
    <source>
        <dbReference type="Proteomes" id="UP000664859"/>
    </source>
</evidence>
<dbReference type="InterPro" id="IPR023214">
    <property type="entry name" value="HAD_sf"/>
</dbReference>
<dbReference type="PANTHER" id="PTHR12210">
    <property type="entry name" value="DULLARD PROTEIN PHOSPHATASE"/>
    <property type="match status" value="1"/>
</dbReference>
<dbReference type="Gene3D" id="3.40.50.1000">
    <property type="entry name" value="HAD superfamily/HAD-like"/>
    <property type="match status" value="1"/>
</dbReference>
<dbReference type="SMART" id="SM00577">
    <property type="entry name" value="CPDc"/>
    <property type="match status" value="1"/>
</dbReference>
<accession>A0A836CD28</accession>
<comment type="caution">
    <text evidence="4">The sequence shown here is derived from an EMBL/GenBank/DDBJ whole genome shotgun (WGS) entry which is preliminary data.</text>
</comment>
<organism evidence="4 5">
    <name type="scientific">Tribonema minus</name>
    <dbReference type="NCBI Taxonomy" id="303371"/>
    <lineage>
        <taxon>Eukaryota</taxon>
        <taxon>Sar</taxon>
        <taxon>Stramenopiles</taxon>
        <taxon>Ochrophyta</taxon>
        <taxon>PX clade</taxon>
        <taxon>Xanthophyceae</taxon>
        <taxon>Tribonematales</taxon>
        <taxon>Tribonemataceae</taxon>
        <taxon>Tribonema</taxon>
    </lineage>
</organism>
<feature type="region of interest" description="Disordered" evidence="2">
    <location>
        <begin position="1"/>
        <end position="24"/>
    </location>
</feature>
<comment type="subunit">
    <text evidence="1">Component of the TIM23 complex.</text>
</comment>
<feature type="domain" description="FCP1 homology" evidence="3">
    <location>
        <begin position="100"/>
        <end position="268"/>
    </location>
</feature>
<dbReference type="GO" id="GO:0015031">
    <property type="term" value="P:protein transport"/>
    <property type="evidence" value="ECO:0007669"/>
    <property type="project" value="UniProtKB-KW"/>
</dbReference>
<feature type="compositionally biased region" description="Pro residues" evidence="2">
    <location>
        <begin position="200"/>
        <end position="216"/>
    </location>
</feature>
<dbReference type="AlphaFoldDB" id="A0A836CD28"/>
<keyword evidence="1" id="KW-0496">Mitochondrion</keyword>
<sequence length="268" mass="29036">MGTAPAAGSGETVPGALTEHGIIRKRDRDDGFPSWIMGMLAKYGSNGTDEASNVAADSAPSRPLVRLPTQYLKQDSLDAQQISMRKPVDRRALLPLQAPRDAGKPTLVLDLDETLVHCSFERKPDAECVLPVVVDGQHHAVYACIRPGARELLRWAASRFEVIVYTASLRVYARAIVQYLDIGSVVRHLLCRDACFTAPRPPPGPPSPASPPPTPPSGTAVKDLALLQRPLEGVLLVDNSPQAAALQPTNAVIVESYYGSEEDRELYR</sequence>
<dbReference type="Pfam" id="PF03031">
    <property type="entry name" value="NIF"/>
    <property type="match status" value="1"/>
</dbReference>
<dbReference type="Proteomes" id="UP000664859">
    <property type="component" value="Unassembled WGS sequence"/>
</dbReference>
<proteinExistence type="inferred from homology"/>
<keyword evidence="5" id="KW-1185">Reference proteome</keyword>
<dbReference type="EMBL" id="JAFCMP010000334">
    <property type="protein sequence ID" value="KAG5181212.1"/>
    <property type="molecule type" value="Genomic_DNA"/>
</dbReference>
<evidence type="ECO:0000256" key="2">
    <source>
        <dbReference type="SAM" id="MobiDB-lite"/>
    </source>
</evidence>
<dbReference type="InterPro" id="IPR004274">
    <property type="entry name" value="FCP1_dom"/>
</dbReference>
<evidence type="ECO:0000259" key="3">
    <source>
        <dbReference type="PROSITE" id="PS50969"/>
    </source>
</evidence>
<dbReference type="InterPro" id="IPR036412">
    <property type="entry name" value="HAD-like_sf"/>
</dbReference>
<keyword evidence="1" id="KW-0813">Transport</keyword>
<dbReference type="CDD" id="cd07521">
    <property type="entry name" value="HAD_FCP1-like"/>
    <property type="match status" value="1"/>
</dbReference>
<dbReference type="InterPro" id="IPR050365">
    <property type="entry name" value="TIM50"/>
</dbReference>
<protein>
    <recommendedName>
        <fullName evidence="1">Mitochondrial import inner membrane translocase subunit TIM50</fullName>
    </recommendedName>
</protein>
<reference evidence="4" key="1">
    <citation type="submission" date="2021-02" db="EMBL/GenBank/DDBJ databases">
        <title>First Annotated Genome of the Yellow-green Alga Tribonema minus.</title>
        <authorList>
            <person name="Mahan K.M."/>
        </authorList>
    </citation>
    <scope>NUCLEOTIDE SEQUENCE</scope>
    <source>
        <strain evidence="4">UTEX B ZZ1240</strain>
    </source>
</reference>
<dbReference type="PROSITE" id="PS50969">
    <property type="entry name" value="FCP1"/>
    <property type="match status" value="1"/>
</dbReference>
<keyword evidence="1" id="KW-0811">Translocation</keyword>